<reference evidence="2" key="1">
    <citation type="submission" date="2022-03" db="EMBL/GenBank/DDBJ databases">
        <authorList>
            <person name="Tunstrom K."/>
        </authorList>
    </citation>
    <scope>NUCLEOTIDE SEQUENCE</scope>
</reference>
<evidence type="ECO:0000313" key="3">
    <source>
        <dbReference type="Proteomes" id="UP001153954"/>
    </source>
</evidence>
<accession>A0AAU9TLY6</accession>
<feature type="compositionally biased region" description="Polar residues" evidence="1">
    <location>
        <begin position="98"/>
        <end position="107"/>
    </location>
</feature>
<evidence type="ECO:0000256" key="1">
    <source>
        <dbReference type="SAM" id="MobiDB-lite"/>
    </source>
</evidence>
<dbReference type="EMBL" id="CAKOGL010000007">
    <property type="protein sequence ID" value="CAH2088150.1"/>
    <property type="molecule type" value="Genomic_DNA"/>
</dbReference>
<organism evidence="2 3">
    <name type="scientific">Euphydryas editha</name>
    <name type="common">Edith's checkerspot</name>
    <dbReference type="NCBI Taxonomy" id="104508"/>
    <lineage>
        <taxon>Eukaryota</taxon>
        <taxon>Metazoa</taxon>
        <taxon>Ecdysozoa</taxon>
        <taxon>Arthropoda</taxon>
        <taxon>Hexapoda</taxon>
        <taxon>Insecta</taxon>
        <taxon>Pterygota</taxon>
        <taxon>Neoptera</taxon>
        <taxon>Endopterygota</taxon>
        <taxon>Lepidoptera</taxon>
        <taxon>Glossata</taxon>
        <taxon>Ditrysia</taxon>
        <taxon>Papilionoidea</taxon>
        <taxon>Nymphalidae</taxon>
        <taxon>Nymphalinae</taxon>
        <taxon>Euphydryas</taxon>
    </lineage>
</organism>
<comment type="caution">
    <text evidence="2">The sequence shown here is derived from an EMBL/GenBank/DDBJ whole genome shotgun (WGS) entry which is preliminary data.</text>
</comment>
<sequence>MAYFYRLTSYTKAYTFMTPGRKELRVAHHVAISIAAQQDHDLTVQLVVGSTHQHSGTVLFCASGIYPFNKQKVFDRLPKEDNGEQEIESTLTNFLRESRYESTSNQPARKRRRLDVAPGKSCATRDETTQSADQQNNNQRDDIATSDDHVTSQVEASSVDNAEIPERQMNDSDPDENFSG</sequence>
<dbReference type="AlphaFoldDB" id="A0AAU9TLY6"/>
<proteinExistence type="predicted"/>
<feature type="region of interest" description="Disordered" evidence="1">
    <location>
        <begin position="98"/>
        <end position="180"/>
    </location>
</feature>
<keyword evidence="3" id="KW-1185">Reference proteome</keyword>
<feature type="compositionally biased region" description="Polar residues" evidence="1">
    <location>
        <begin position="151"/>
        <end position="160"/>
    </location>
</feature>
<gene>
    <name evidence="2" type="ORF">EEDITHA_LOCUS4338</name>
</gene>
<feature type="compositionally biased region" description="Basic and acidic residues" evidence="1">
    <location>
        <begin position="139"/>
        <end position="150"/>
    </location>
</feature>
<dbReference type="Proteomes" id="UP001153954">
    <property type="component" value="Unassembled WGS sequence"/>
</dbReference>
<feature type="compositionally biased region" description="Polar residues" evidence="1">
    <location>
        <begin position="129"/>
        <end position="138"/>
    </location>
</feature>
<name>A0AAU9TLY6_EUPED</name>
<evidence type="ECO:0000313" key="2">
    <source>
        <dbReference type="EMBL" id="CAH2088150.1"/>
    </source>
</evidence>
<protein>
    <submittedName>
        <fullName evidence="2">Uncharacterized protein</fullName>
    </submittedName>
</protein>